<dbReference type="InterPro" id="IPR011009">
    <property type="entry name" value="Kinase-like_dom_sf"/>
</dbReference>
<dbReference type="SMART" id="SM00240">
    <property type="entry name" value="FHA"/>
    <property type="match status" value="1"/>
</dbReference>
<protein>
    <recommendedName>
        <fullName evidence="1">non-specific serine/threonine protein kinase</fullName>
        <ecNumber evidence="1">2.7.11.1</ecNumber>
    </recommendedName>
</protein>
<keyword evidence="12" id="KW-1185">Reference proteome</keyword>
<dbReference type="PROSITE" id="PS50006">
    <property type="entry name" value="FHA_DOMAIN"/>
    <property type="match status" value="1"/>
</dbReference>
<dbReference type="Pfam" id="PF00498">
    <property type="entry name" value="FHA"/>
    <property type="match status" value="1"/>
</dbReference>
<evidence type="ECO:0000313" key="11">
    <source>
        <dbReference type="EMBL" id="AEM39024.1"/>
    </source>
</evidence>
<reference evidence="11 12" key="1">
    <citation type="journal article" date="2011" name="Stand. Genomic Sci.">
        <title>Complete genome sequence of the hyperthermophilic chemolithoautotroph Pyrolobus fumarii type strain (1A).</title>
        <authorList>
            <person name="Anderson I."/>
            <person name="Goker M."/>
            <person name="Nolan M."/>
            <person name="Lucas S."/>
            <person name="Hammon N."/>
            <person name="Deshpande S."/>
            <person name="Cheng J.F."/>
            <person name="Tapia R."/>
            <person name="Han C."/>
            <person name="Goodwin L."/>
            <person name="Pitluck S."/>
            <person name="Huntemann M."/>
            <person name="Liolios K."/>
            <person name="Ivanova N."/>
            <person name="Pagani I."/>
            <person name="Mavromatis K."/>
            <person name="Ovchinikova G."/>
            <person name="Pati A."/>
            <person name="Chen A."/>
            <person name="Palaniappan K."/>
            <person name="Land M."/>
            <person name="Hauser L."/>
            <person name="Brambilla E.M."/>
            <person name="Huber H."/>
            <person name="Yasawong M."/>
            <person name="Rohde M."/>
            <person name="Spring S."/>
            <person name="Abt B."/>
            <person name="Sikorski J."/>
            <person name="Wirth R."/>
            <person name="Detter J.C."/>
            <person name="Woyke T."/>
            <person name="Bristow J."/>
            <person name="Eisen J.A."/>
            <person name="Markowitz V."/>
            <person name="Hugenholtz P."/>
            <person name="Kyrpides N.C."/>
            <person name="Klenk H.P."/>
            <person name="Lapidus A."/>
        </authorList>
    </citation>
    <scope>NUCLEOTIDE SEQUENCE [LARGE SCALE GENOMIC DNA]</scope>
    <source>
        <strain evidence="12">DSM 11204 / 1A</strain>
    </source>
</reference>
<evidence type="ECO:0000256" key="7">
    <source>
        <dbReference type="ARBA" id="ARBA00047899"/>
    </source>
</evidence>
<evidence type="ECO:0000256" key="3">
    <source>
        <dbReference type="ARBA" id="ARBA00022679"/>
    </source>
</evidence>
<dbReference type="Pfam" id="PF00069">
    <property type="entry name" value="Pkinase"/>
    <property type="match status" value="1"/>
</dbReference>
<evidence type="ECO:0000256" key="2">
    <source>
        <dbReference type="ARBA" id="ARBA00022527"/>
    </source>
</evidence>
<evidence type="ECO:0000256" key="4">
    <source>
        <dbReference type="ARBA" id="ARBA00022741"/>
    </source>
</evidence>
<keyword evidence="4" id="KW-0547">Nucleotide-binding</keyword>
<keyword evidence="3" id="KW-0808">Transferase</keyword>
<keyword evidence="2 11" id="KW-0723">Serine/threonine-protein kinase</keyword>
<evidence type="ECO:0000256" key="5">
    <source>
        <dbReference type="ARBA" id="ARBA00022777"/>
    </source>
</evidence>
<organism evidence="11 12">
    <name type="scientific">Pyrolobus fumarii (strain DSM 11204 / 1A)</name>
    <dbReference type="NCBI Taxonomy" id="694429"/>
    <lineage>
        <taxon>Archaea</taxon>
        <taxon>Thermoproteota</taxon>
        <taxon>Thermoprotei</taxon>
        <taxon>Desulfurococcales</taxon>
        <taxon>Pyrodictiaceae</taxon>
        <taxon>Pyrolobus</taxon>
    </lineage>
</organism>
<evidence type="ECO:0000256" key="6">
    <source>
        <dbReference type="ARBA" id="ARBA00022840"/>
    </source>
</evidence>
<dbReference type="AlphaFoldDB" id="G0EFK0"/>
<gene>
    <name evidence="11" type="ordered locus">Pyrfu_1159</name>
</gene>
<dbReference type="GO" id="GO:0004674">
    <property type="term" value="F:protein serine/threonine kinase activity"/>
    <property type="evidence" value="ECO:0007669"/>
    <property type="project" value="UniProtKB-KW"/>
</dbReference>
<proteinExistence type="predicted"/>
<name>G0EFK0_PYRF1</name>
<dbReference type="SUPFAM" id="SSF56112">
    <property type="entry name" value="Protein kinase-like (PK-like)"/>
    <property type="match status" value="1"/>
</dbReference>
<dbReference type="SUPFAM" id="SSF49879">
    <property type="entry name" value="SMAD/FHA domain"/>
    <property type="match status" value="1"/>
</dbReference>
<dbReference type="OrthoDB" id="41005at2157"/>
<dbReference type="GeneID" id="11138342"/>
<feature type="domain" description="FHA" evidence="9">
    <location>
        <begin position="309"/>
        <end position="360"/>
    </location>
</feature>
<sequence length="428" mass="47862">MTGCRLEQKPAEPIQGTASTYHVVKLLGSGGQVCAWLGVDRATGEYVVIRVPRPDLPPDLYQLQVNRLRIAYRILYVLYQYASQTRLHMYFEQPHDYTDMDHTFMMMTKYVEGDDLESFIACSEMGMLSSECKRVVGGLLDAVYFMHQLGIIHRDIKPRNIRSAPWGPVLIDFTTAKYFYDVTLGDVYVYSTGGYTAPEQMEYAIASPQSDVWSMGATLLRLAARKEPARILRGYPKQLRRLAPHDIKRIAPRAEGLAELIAAALDPDPCLRPATLDEARTLIGGGSIEVGFAEVILLGNKYTIEERGVCIGRSSSCHIQIPRDRDPNNFISGVHAVIFWDELRKEWMIQDMCSLNGTAVWRPGIDEHWVIVWPGRKVTGHICIKGHPVGEPLPLGKSALISLGFDQNLGPYLIAVFRAGPQIISSIA</sequence>
<dbReference type="EC" id="2.7.11.1" evidence="1"/>
<dbReference type="Gene3D" id="1.10.510.10">
    <property type="entry name" value="Transferase(Phosphotransferase) domain 1"/>
    <property type="match status" value="1"/>
</dbReference>
<dbReference type="EMBL" id="CP002838">
    <property type="protein sequence ID" value="AEM39024.1"/>
    <property type="molecule type" value="Genomic_DNA"/>
</dbReference>
<dbReference type="GO" id="GO:0005524">
    <property type="term" value="F:ATP binding"/>
    <property type="evidence" value="ECO:0007669"/>
    <property type="project" value="UniProtKB-KW"/>
</dbReference>
<comment type="catalytic activity">
    <reaction evidence="7">
        <text>L-threonyl-[protein] + ATP = O-phospho-L-threonyl-[protein] + ADP + H(+)</text>
        <dbReference type="Rhea" id="RHEA:46608"/>
        <dbReference type="Rhea" id="RHEA-COMP:11060"/>
        <dbReference type="Rhea" id="RHEA-COMP:11605"/>
        <dbReference type="ChEBI" id="CHEBI:15378"/>
        <dbReference type="ChEBI" id="CHEBI:30013"/>
        <dbReference type="ChEBI" id="CHEBI:30616"/>
        <dbReference type="ChEBI" id="CHEBI:61977"/>
        <dbReference type="ChEBI" id="CHEBI:456216"/>
        <dbReference type="EC" id="2.7.11.1"/>
    </reaction>
</comment>
<dbReference type="CDD" id="cd00060">
    <property type="entry name" value="FHA"/>
    <property type="match status" value="1"/>
</dbReference>
<dbReference type="Proteomes" id="UP000001037">
    <property type="component" value="Chromosome"/>
</dbReference>
<accession>G0EFK0</accession>
<dbReference type="Gene3D" id="2.60.200.20">
    <property type="match status" value="1"/>
</dbReference>
<evidence type="ECO:0000259" key="9">
    <source>
        <dbReference type="PROSITE" id="PS50006"/>
    </source>
</evidence>
<keyword evidence="5 11" id="KW-0418">Kinase</keyword>
<dbReference type="InterPro" id="IPR008984">
    <property type="entry name" value="SMAD_FHA_dom_sf"/>
</dbReference>
<dbReference type="PANTHER" id="PTHR24363:SF0">
    <property type="entry name" value="SERINE_THREONINE KINASE LIKE DOMAIN CONTAINING 1"/>
    <property type="match status" value="1"/>
</dbReference>
<dbReference type="SMART" id="SM00220">
    <property type="entry name" value="S_TKc"/>
    <property type="match status" value="1"/>
</dbReference>
<feature type="domain" description="Protein kinase" evidence="10">
    <location>
        <begin position="21"/>
        <end position="283"/>
    </location>
</feature>
<dbReference type="STRING" id="694429.Pyrfu_1159"/>
<dbReference type="RefSeq" id="WP_014026701.1">
    <property type="nucleotide sequence ID" value="NC_015931.1"/>
</dbReference>
<evidence type="ECO:0000259" key="10">
    <source>
        <dbReference type="PROSITE" id="PS50011"/>
    </source>
</evidence>
<evidence type="ECO:0000256" key="1">
    <source>
        <dbReference type="ARBA" id="ARBA00012513"/>
    </source>
</evidence>
<evidence type="ECO:0000313" key="12">
    <source>
        <dbReference type="Proteomes" id="UP000001037"/>
    </source>
</evidence>
<dbReference type="eggNOG" id="arCOG03682">
    <property type="taxonomic scope" value="Archaea"/>
</dbReference>
<dbReference type="InParanoid" id="G0EFK0"/>
<dbReference type="InterPro" id="IPR000719">
    <property type="entry name" value="Prot_kinase_dom"/>
</dbReference>
<comment type="catalytic activity">
    <reaction evidence="8">
        <text>L-seryl-[protein] + ATP = O-phospho-L-seryl-[protein] + ADP + H(+)</text>
        <dbReference type="Rhea" id="RHEA:17989"/>
        <dbReference type="Rhea" id="RHEA-COMP:9863"/>
        <dbReference type="Rhea" id="RHEA-COMP:11604"/>
        <dbReference type="ChEBI" id="CHEBI:15378"/>
        <dbReference type="ChEBI" id="CHEBI:29999"/>
        <dbReference type="ChEBI" id="CHEBI:30616"/>
        <dbReference type="ChEBI" id="CHEBI:83421"/>
        <dbReference type="ChEBI" id="CHEBI:456216"/>
        <dbReference type="EC" id="2.7.11.1"/>
    </reaction>
</comment>
<dbReference type="PROSITE" id="PS50011">
    <property type="entry name" value="PROTEIN_KINASE_DOM"/>
    <property type="match status" value="1"/>
</dbReference>
<dbReference type="PANTHER" id="PTHR24363">
    <property type="entry name" value="SERINE/THREONINE PROTEIN KINASE"/>
    <property type="match status" value="1"/>
</dbReference>
<evidence type="ECO:0000256" key="8">
    <source>
        <dbReference type="ARBA" id="ARBA00048679"/>
    </source>
</evidence>
<dbReference type="HOGENOM" id="CLU_699469_0_0_2"/>
<dbReference type="InterPro" id="IPR000253">
    <property type="entry name" value="FHA_dom"/>
</dbReference>
<keyword evidence="6" id="KW-0067">ATP-binding</keyword>
<dbReference type="KEGG" id="pfm:Pyrfu_1159"/>